<dbReference type="EMBL" id="FQUF01000005">
    <property type="protein sequence ID" value="SHE43289.1"/>
    <property type="molecule type" value="Genomic_DNA"/>
</dbReference>
<dbReference type="OrthoDB" id="9803035at2"/>
<keyword evidence="1 4" id="KW-0808">Transferase</keyword>
<dbReference type="Proteomes" id="UP000184128">
    <property type="component" value="Unassembled WGS sequence"/>
</dbReference>
<dbReference type="Pfam" id="PF01553">
    <property type="entry name" value="Acyltransferase"/>
    <property type="match status" value="1"/>
</dbReference>
<dbReference type="GO" id="GO:0003841">
    <property type="term" value="F:1-acylglycerol-3-phosphate O-acyltransferase activity"/>
    <property type="evidence" value="ECO:0007669"/>
    <property type="project" value="TreeGrafter"/>
</dbReference>
<name>A0A1M4TFI2_9LACT</name>
<dbReference type="CDD" id="cd07989">
    <property type="entry name" value="LPLAT_AGPAT-like"/>
    <property type="match status" value="1"/>
</dbReference>
<gene>
    <name evidence="4" type="ORF">SAMN02745249_00421</name>
</gene>
<dbReference type="SUPFAM" id="SSF69593">
    <property type="entry name" value="Glycerol-3-phosphate (1)-acyltransferase"/>
    <property type="match status" value="1"/>
</dbReference>
<dbReference type="SMART" id="SM00563">
    <property type="entry name" value="PlsC"/>
    <property type="match status" value="1"/>
</dbReference>
<dbReference type="PANTHER" id="PTHR10434">
    <property type="entry name" value="1-ACYL-SN-GLYCEROL-3-PHOSPHATE ACYLTRANSFERASE"/>
    <property type="match status" value="1"/>
</dbReference>
<dbReference type="RefSeq" id="WP_073295576.1">
    <property type="nucleotide sequence ID" value="NZ_FQUF01000005.1"/>
</dbReference>
<protein>
    <submittedName>
        <fullName evidence="4">1-acyl-sn-glycerol-3-phosphate acyltransferase</fullName>
    </submittedName>
</protein>
<evidence type="ECO:0000313" key="4">
    <source>
        <dbReference type="EMBL" id="SHE43289.1"/>
    </source>
</evidence>
<dbReference type="STRING" id="1121025.SAMN02745249_00421"/>
<keyword evidence="2 4" id="KW-0012">Acyltransferase</keyword>
<organism evidence="4 5">
    <name type="scientific">Atopostipes suicloacalis DSM 15692</name>
    <dbReference type="NCBI Taxonomy" id="1121025"/>
    <lineage>
        <taxon>Bacteria</taxon>
        <taxon>Bacillati</taxon>
        <taxon>Bacillota</taxon>
        <taxon>Bacilli</taxon>
        <taxon>Lactobacillales</taxon>
        <taxon>Carnobacteriaceae</taxon>
        <taxon>Atopostipes</taxon>
    </lineage>
</organism>
<dbReference type="AlphaFoldDB" id="A0A1M4TFI2"/>
<dbReference type="PANTHER" id="PTHR10434:SF40">
    <property type="entry name" value="1-ACYL-SN-GLYCEROL-3-PHOSPHATE ACYLTRANSFERASE"/>
    <property type="match status" value="1"/>
</dbReference>
<sequence length="198" mass="22510">MFYTFIFNLIKGLLFILNGRTKVVGKENLPTDGKFVLVAPHRTYLDPVYIAVMSYPFRFSFMAKQELFKIPILSWIIRHLNAFPVDRDKPGVSAIKTPVNYLKNDELNVMIFPSGSRHSTELKGGAVTIARLGKSKIVPAVYSGPLTMKDLLMRKQATVKFGEPFEVKRKIEGVDDINEYYSNIIQDSFSELDESSNH</sequence>
<evidence type="ECO:0000256" key="1">
    <source>
        <dbReference type="ARBA" id="ARBA00022679"/>
    </source>
</evidence>
<feature type="domain" description="Phospholipid/glycerol acyltransferase" evidence="3">
    <location>
        <begin position="35"/>
        <end position="145"/>
    </location>
</feature>
<evidence type="ECO:0000256" key="2">
    <source>
        <dbReference type="ARBA" id="ARBA00023315"/>
    </source>
</evidence>
<evidence type="ECO:0000259" key="3">
    <source>
        <dbReference type="SMART" id="SM00563"/>
    </source>
</evidence>
<keyword evidence="5" id="KW-1185">Reference proteome</keyword>
<accession>A0A1M4TFI2</accession>
<reference evidence="5" key="1">
    <citation type="submission" date="2016-11" db="EMBL/GenBank/DDBJ databases">
        <authorList>
            <person name="Varghese N."/>
            <person name="Submissions S."/>
        </authorList>
    </citation>
    <scope>NUCLEOTIDE SEQUENCE [LARGE SCALE GENOMIC DNA]</scope>
    <source>
        <strain evidence="5">DSM 15692</strain>
    </source>
</reference>
<dbReference type="InterPro" id="IPR002123">
    <property type="entry name" value="Plipid/glycerol_acylTrfase"/>
</dbReference>
<evidence type="ECO:0000313" key="5">
    <source>
        <dbReference type="Proteomes" id="UP000184128"/>
    </source>
</evidence>
<proteinExistence type="predicted"/>
<dbReference type="GO" id="GO:0006654">
    <property type="term" value="P:phosphatidic acid biosynthetic process"/>
    <property type="evidence" value="ECO:0007669"/>
    <property type="project" value="TreeGrafter"/>
</dbReference>